<keyword evidence="4 7" id="KW-0732">Signal</keyword>
<dbReference type="SUPFAM" id="SSF52279">
    <property type="entry name" value="Beta-D-glucan exohydrolase, C-terminal domain"/>
    <property type="match status" value="1"/>
</dbReference>
<comment type="caution">
    <text evidence="10">The sequence shown here is derived from an EMBL/GenBank/DDBJ whole genome shotgun (WGS) entry which is preliminary data.</text>
</comment>
<dbReference type="Gene3D" id="3.20.20.300">
    <property type="entry name" value="Glycoside hydrolase, family 3, N-terminal domain"/>
    <property type="match status" value="1"/>
</dbReference>
<gene>
    <name evidence="10" type="ORF">QM524_12515</name>
</gene>
<evidence type="ECO:0000313" key="11">
    <source>
        <dbReference type="Proteomes" id="UP001236507"/>
    </source>
</evidence>
<dbReference type="InterPro" id="IPR051915">
    <property type="entry name" value="Cellulose_Degrad_GH3"/>
</dbReference>
<dbReference type="EMBL" id="JASHIF010000009">
    <property type="protein sequence ID" value="MDI9860036.1"/>
    <property type="molecule type" value="Genomic_DNA"/>
</dbReference>
<keyword evidence="11" id="KW-1185">Reference proteome</keyword>
<protein>
    <recommendedName>
        <fullName evidence="3">beta-glucosidase</fullName>
        <ecNumber evidence="3">3.2.1.21</ecNumber>
    </recommendedName>
</protein>
<dbReference type="InterPro" id="IPR036881">
    <property type="entry name" value="Glyco_hydro_3_C_sf"/>
</dbReference>
<dbReference type="Pfam" id="PF01915">
    <property type="entry name" value="Glyco_hydro_3_C"/>
    <property type="match status" value="1"/>
</dbReference>
<evidence type="ECO:0000256" key="5">
    <source>
        <dbReference type="ARBA" id="ARBA00022801"/>
    </source>
</evidence>
<evidence type="ECO:0000256" key="6">
    <source>
        <dbReference type="ARBA" id="ARBA00023295"/>
    </source>
</evidence>
<dbReference type="InterPro" id="IPR002772">
    <property type="entry name" value="Glyco_hydro_3_C"/>
</dbReference>
<dbReference type="PRINTS" id="PR00133">
    <property type="entry name" value="GLHYDRLASE3"/>
</dbReference>
<dbReference type="InterPro" id="IPR036962">
    <property type="entry name" value="Glyco_hydro_3_N_sf"/>
</dbReference>
<evidence type="ECO:0000256" key="3">
    <source>
        <dbReference type="ARBA" id="ARBA00012744"/>
    </source>
</evidence>
<comment type="catalytic activity">
    <reaction evidence="1">
        <text>Hydrolysis of terminal, non-reducing beta-D-glucosyl residues with release of beta-D-glucose.</text>
        <dbReference type="EC" id="3.2.1.21"/>
    </reaction>
</comment>
<keyword evidence="6" id="KW-0326">Glycosidase</keyword>
<dbReference type="InterPro" id="IPR017853">
    <property type="entry name" value="GH"/>
</dbReference>
<evidence type="ECO:0000259" key="8">
    <source>
        <dbReference type="Pfam" id="PF00933"/>
    </source>
</evidence>
<dbReference type="EC" id="3.2.1.21" evidence="3"/>
<proteinExistence type="inferred from homology"/>
<accession>A0ABT6Y9Y1</accession>
<feature type="signal peptide" evidence="7">
    <location>
        <begin position="1"/>
        <end position="26"/>
    </location>
</feature>
<evidence type="ECO:0000313" key="10">
    <source>
        <dbReference type="EMBL" id="MDI9860036.1"/>
    </source>
</evidence>
<sequence length="676" mass="74680">MKNIIPYSIKALLTLGSVVISFASLAQTLKQPELGHRTVSILTVGKLKFKDLNKNGKLDPYEDWRLPVNTRIQDLVSQMTLDEKAGMMLISTTRMAGDFAFEQGKPKGPITNGFNEEDLVQNINMFSRKPLPYPLLSASGTTKGVKEKHLRNFILRANTDAKTIAEWSNNLQALTEDTRLGIPAIVASNPRNHITRDNSVGLSVGTTVFSKWPGELGLAAMHDLKLTRQFAEIAAQEWKAVGLRKGYQYMADLATEPRWQRIEGTFGEDADWAASMMFEVVQGFQGKKLNPNSVALTTKHFPGGGPQVEGQDPHFDFGKDQHYPGGMFEYHLKPFIAAIKAGTSSMMPYYAKPIKTEFEEVGFAYSKAIITDLLRKKLGFQGIVNSDTGPVEMMPWGVEGLSILERYQKSLDAGVDLYSGSADPSLLIETVKKGLVSEKRIDESVTRILRERFELGLFENPYVDAEAAQRIVGNANFQKVADIALRKSIVVLKNEKQTLPIKAKTKVYFETYFESGKNNPHYVYQPKSSADYAVEFVKTPEEADQVIVWLMPGTAGGLFGSTGAPIDLRLSKNLVDVEYVNKLLKSGKSSTLCINFTSPWVMEELAPSNALLATFGTTLEAVLDIILGKFKPSGKLPFSIPVSSKAVLENLSDVPGFMKKGEYALYKSGDGLQALK</sequence>
<evidence type="ECO:0000256" key="2">
    <source>
        <dbReference type="ARBA" id="ARBA00005336"/>
    </source>
</evidence>
<comment type="similarity">
    <text evidence="2">Belongs to the glycosyl hydrolase 3 family.</text>
</comment>
<dbReference type="PANTHER" id="PTHR30620">
    <property type="entry name" value="PERIPLASMIC BETA-GLUCOSIDASE-RELATED"/>
    <property type="match status" value="1"/>
</dbReference>
<evidence type="ECO:0000256" key="4">
    <source>
        <dbReference type="ARBA" id="ARBA00022729"/>
    </source>
</evidence>
<dbReference type="SUPFAM" id="SSF51445">
    <property type="entry name" value="(Trans)glycosidases"/>
    <property type="match status" value="1"/>
</dbReference>
<feature type="chain" id="PRO_5046665388" description="beta-glucosidase" evidence="7">
    <location>
        <begin position="27"/>
        <end position="676"/>
    </location>
</feature>
<evidence type="ECO:0000256" key="7">
    <source>
        <dbReference type="SAM" id="SignalP"/>
    </source>
</evidence>
<evidence type="ECO:0000256" key="1">
    <source>
        <dbReference type="ARBA" id="ARBA00000448"/>
    </source>
</evidence>
<reference evidence="10 11" key="1">
    <citation type="submission" date="2023-05" db="EMBL/GenBank/DDBJ databases">
        <title>Novel species of genus Flectobacillus isolated from stream in China.</title>
        <authorList>
            <person name="Lu H."/>
        </authorList>
    </citation>
    <scope>NUCLEOTIDE SEQUENCE [LARGE SCALE GENOMIC DNA]</scope>
    <source>
        <strain evidence="10 11">KCTC 42575</strain>
    </source>
</reference>
<dbReference type="RefSeq" id="WP_283344862.1">
    <property type="nucleotide sequence ID" value="NZ_JASHIF010000009.1"/>
</dbReference>
<dbReference type="GO" id="GO:0016787">
    <property type="term" value="F:hydrolase activity"/>
    <property type="evidence" value="ECO:0007669"/>
    <property type="project" value="UniProtKB-KW"/>
</dbReference>
<dbReference type="Proteomes" id="UP001236507">
    <property type="component" value="Unassembled WGS sequence"/>
</dbReference>
<evidence type="ECO:0000259" key="9">
    <source>
        <dbReference type="Pfam" id="PF01915"/>
    </source>
</evidence>
<name>A0ABT6Y9Y1_9BACT</name>
<feature type="domain" description="Glycoside hydrolase family 3 N-terminal" evidence="8">
    <location>
        <begin position="143"/>
        <end position="450"/>
    </location>
</feature>
<dbReference type="Pfam" id="PF00933">
    <property type="entry name" value="Glyco_hydro_3"/>
    <property type="match status" value="1"/>
</dbReference>
<feature type="domain" description="Glycoside hydrolase family 3 C-terminal" evidence="9">
    <location>
        <begin position="489"/>
        <end position="672"/>
    </location>
</feature>
<dbReference type="InterPro" id="IPR001764">
    <property type="entry name" value="Glyco_hydro_3_N"/>
</dbReference>
<dbReference type="PANTHER" id="PTHR30620:SF16">
    <property type="entry name" value="LYSOSOMAL BETA GLUCOSIDASE"/>
    <property type="match status" value="1"/>
</dbReference>
<dbReference type="Gene3D" id="3.40.50.1700">
    <property type="entry name" value="Glycoside hydrolase family 3 C-terminal domain"/>
    <property type="match status" value="1"/>
</dbReference>
<keyword evidence="5 10" id="KW-0378">Hydrolase</keyword>
<organism evidence="10 11">
    <name type="scientific">Flectobacillus roseus</name>
    <dbReference type="NCBI Taxonomy" id="502259"/>
    <lineage>
        <taxon>Bacteria</taxon>
        <taxon>Pseudomonadati</taxon>
        <taxon>Bacteroidota</taxon>
        <taxon>Cytophagia</taxon>
        <taxon>Cytophagales</taxon>
        <taxon>Flectobacillaceae</taxon>
        <taxon>Flectobacillus</taxon>
    </lineage>
</organism>